<evidence type="ECO:0000313" key="2">
    <source>
        <dbReference type="Proteomes" id="UP000075609"/>
    </source>
</evidence>
<sequence>MLTQGGNERSQSPKYAIRPLAFAVSTIVPDMTHEAMRDLVRARSCAKKDTKVAKQRIQSILLRTGKHYEKKCGLFATEYGSQINLFLSLPSK</sequence>
<gene>
    <name evidence="1" type="ORF">ATY35_19945</name>
</gene>
<accession>A0ABR5VX65</accession>
<evidence type="ECO:0000313" key="1">
    <source>
        <dbReference type="EMBL" id="KYN81363.1"/>
    </source>
</evidence>
<organism evidence="1 2">
    <name type="scientific">Vibrio cidicii</name>
    <dbReference type="NCBI Taxonomy" id="1763883"/>
    <lineage>
        <taxon>Bacteria</taxon>
        <taxon>Pseudomonadati</taxon>
        <taxon>Pseudomonadota</taxon>
        <taxon>Gammaproteobacteria</taxon>
        <taxon>Vibrionales</taxon>
        <taxon>Vibrionaceae</taxon>
        <taxon>Vibrio</taxon>
    </lineage>
</organism>
<comment type="caution">
    <text evidence="1">The sequence shown here is derived from an EMBL/GenBank/DDBJ whole genome shotgun (WGS) entry which is preliminary data.</text>
</comment>
<reference evidence="1 2" key="1">
    <citation type="submission" date="2015-12" db="EMBL/GenBank/DDBJ databases">
        <authorList>
            <person name="Tarr C.L."/>
            <person name="Gladney L.M."/>
        </authorList>
    </citation>
    <scope>NUCLEOTIDE SEQUENCE [LARGE SCALE GENOMIC DNA]</scope>
    <source>
        <strain evidence="1 2">1048-83</strain>
    </source>
</reference>
<dbReference type="EMBL" id="LOBP01000191">
    <property type="protein sequence ID" value="KYN81363.1"/>
    <property type="molecule type" value="Genomic_DNA"/>
</dbReference>
<protein>
    <submittedName>
        <fullName evidence="1">Uncharacterized protein</fullName>
    </submittedName>
</protein>
<keyword evidence="2" id="KW-1185">Reference proteome</keyword>
<dbReference type="Proteomes" id="UP000075609">
    <property type="component" value="Unassembled WGS sequence"/>
</dbReference>
<proteinExistence type="predicted"/>
<name>A0ABR5VX65_9VIBR</name>